<dbReference type="OrthoDB" id="5399166at2759"/>
<dbReference type="Proteomes" id="UP001151518">
    <property type="component" value="Unassembled WGS sequence"/>
</dbReference>
<feature type="region of interest" description="Disordered" evidence="1">
    <location>
        <begin position="1"/>
        <end position="24"/>
    </location>
</feature>
<dbReference type="AlphaFoldDB" id="A0A9W8G8Z5"/>
<name>A0A9W8G8Z5_9FUNG</name>
<comment type="caution">
    <text evidence="2">The sequence shown here is derived from an EMBL/GenBank/DDBJ whole genome shotgun (WGS) entry which is preliminary data.</text>
</comment>
<proteinExistence type="predicted"/>
<organism evidence="2 3">
    <name type="scientific">Coemansia spiralis</name>
    <dbReference type="NCBI Taxonomy" id="417178"/>
    <lineage>
        <taxon>Eukaryota</taxon>
        <taxon>Fungi</taxon>
        <taxon>Fungi incertae sedis</taxon>
        <taxon>Zoopagomycota</taxon>
        <taxon>Kickxellomycotina</taxon>
        <taxon>Kickxellomycetes</taxon>
        <taxon>Kickxellales</taxon>
        <taxon>Kickxellaceae</taxon>
        <taxon>Coemansia</taxon>
    </lineage>
</organism>
<dbReference type="EMBL" id="JANBTW010000016">
    <property type="protein sequence ID" value="KAJ2678963.1"/>
    <property type="molecule type" value="Genomic_DNA"/>
</dbReference>
<evidence type="ECO:0000313" key="2">
    <source>
        <dbReference type="EMBL" id="KAJ2678963.1"/>
    </source>
</evidence>
<accession>A0A9W8G8Z5</accession>
<evidence type="ECO:0000256" key="1">
    <source>
        <dbReference type="SAM" id="MobiDB-lite"/>
    </source>
</evidence>
<protein>
    <recommendedName>
        <fullName evidence="4">Biogenesis of lysosome-related organelles complex 1 subunit 7</fullName>
    </recommendedName>
</protein>
<gene>
    <name evidence="2" type="ORF">GGI25_001952</name>
</gene>
<sequence length="191" mass="20363">MSFDKQESPTSDGGKDNDRVRVDSTDTQMAALVNAQLNLEEPKDDAAKEGLTGISPNAASMLRVLLPSLTKLDGLLETVWAKQDALNEVLNRLATELEQFDELTVPPGAPPQGLSTSGAMSGGLASDKTAATAISASQQAAQKLKDSRTRVANINAILKKVRARLDSVSMLAQAKILQSQGQQQQLPLYPH</sequence>
<evidence type="ECO:0008006" key="4">
    <source>
        <dbReference type="Google" id="ProtNLM"/>
    </source>
</evidence>
<reference evidence="2" key="1">
    <citation type="submission" date="2022-07" db="EMBL/GenBank/DDBJ databases">
        <title>Phylogenomic reconstructions and comparative analyses of Kickxellomycotina fungi.</title>
        <authorList>
            <person name="Reynolds N.K."/>
            <person name="Stajich J.E."/>
            <person name="Barry K."/>
            <person name="Grigoriev I.V."/>
            <person name="Crous P."/>
            <person name="Smith M.E."/>
        </authorList>
    </citation>
    <scope>NUCLEOTIDE SEQUENCE</scope>
    <source>
        <strain evidence="2">NRRL 3115</strain>
    </source>
</reference>
<evidence type="ECO:0000313" key="3">
    <source>
        <dbReference type="Proteomes" id="UP001151518"/>
    </source>
</evidence>